<dbReference type="InterPro" id="IPR032675">
    <property type="entry name" value="LRR_dom_sf"/>
</dbReference>
<dbReference type="EMBL" id="LWDX02043696">
    <property type="protein sequence ID" value="OEL23040.1"/>
    <property type="molecule type" value="Genomic_DNA"/>
</dbReference>
<gene>
    <name evidence="1" type="ORF">BAE44_0015940</name>
</gene>
<comment type="caution">
    <text evidence="1">The sequence shown here is derived from an EMBL/GenBank/DDBJ whole genome shotgun (WGS) entry which is preliminary data.</text>
</comment>
<dbReference type="SUPFAM" id="SSF52058">
    <property type="entry name" value="L domain-like"/>
    <property type="match status" value="1"/>
</dbReference>
<dbReference type="STRING" id="888268.A0A1E5VD20"/>
<dbReference type="Pfam" id="PF13855">
    <property type="entry name" value="LRR_8"/>
    <property type="match status" value="1"/>
</dbReference>
<dbReference type="PANTHER" id="PTHR48054">
    <property type="entry name" value="RECEPTOR KINASE-LIKE PROTEIN XA21"/>
    <property type="match status" value="1"/>
</dbReference>
<dbReference type="OrthoDB" id="785496at2759"/>
<dbReference type="Proteomes" id="UP000095767">
    <property type="component" value="Unassembled WGS sequence"/>
</dbReference>
<protein>
    <submittedName>
        <fullName evidence="1">Uncharacterized protein</fullName>
    </submittedName>
</protein>
<dbReference type="AlphaFoldDB" id="A0A1E5VD20"/>
<evidence type="ECO:0000313" key="1">
    <source>
        <dbReference type="EMBL" id="OEL23040.1"/>
    </source>
</evidence>
<evidence type="ECO:0000313" key="2">
    <source>
        <dbReference type="Proteomes" id="UP000095767"/>
    </source>
</evidence>
<dbReference type="InterPro" id="IPR001611">
    <property type="entry name" value="Leu-rich_rpt"/>
</dbReference>
<dbReference type="InterPro" id="IPR052592">
    <property type="entry name" value="LRR-RLK"/>
</dbReference>
<organism evidence="1 2">
    <name type="scientific">Dichanthelium oligosanthes</name>
    <dbReference type="NCBI Taxonomy" id="888268"/>
    <lineage>
        <taxon>Eukaryota</taxon>
        <taxon>Viridiplantae</taxon>
        <taxon>Streptophyta</taxon>
        <taxon>Embryophyta</taxon>
        <taxon>Tracheophyta</taxon>
        <taxon>Spermatophyta</taxon>
        <taxon>Magnoliopsida</taxon>
        <taxon>Liliopsida</taxon>
        <taxon>Poales</taxon>
        <taxon>Poaceae</taxon>
        <taxon>PACMAD clade</taxon>
        <taxon>Panicoideae</taxon>
        <taxon>Panicodae</taxon>
        <taxon>Paniceae</taxon>
        <taxon>Dichantheliinae</taxon>
        <taxon>Dichanthelium</taxon>
    </lineage>
</organism>
<accession>A0A1E5VD20</accession>
<proteinExistence type="predicted"/>
<sequence>MNLSRLNTLCLWSNQLKGYVPREIGNLKNLMVLDLSSNLLTGPIPSSIGTCQSYTSCFPI</sequence>
<keyword evidence="2" id="KW-1185">Reference proteome</keyword>
<reference evidence="1 2" key="1">
    <citation type="submission" date="2016-09" db="EMBL/GenBank/DDBJ databases">
        <title>The draft genome of Dichanthelium oligosanthes: A C3 panicoid grass species.</title>
        <authorList>
            <person name="Studer A.J."/>
            <person name="Schnable J.C."/>
            <person name="Brutnell T.P."/>
        </authorList>
    </citation>
    <scope>NUCLEOTIDE SEQUENCE [LARGE SCALE GENOMIC DNA]</scope>
    <source>
        <strain evidence="2">cv. Kellogg 1175</strain>
        <tissue evidence="1">Leaf</tissue>
    </source>
</reference>
<dbReference type="Gene3D" id="3.80.10.10">
    <property type="entry name" value="Ribonuclease Inhibitor"/>
    <property type="match status" value="1"/>
</dbReference>
<name>A0A1E5VD20_9POAL</name>
<dbReference type="PANTHER" id="PTHR48054:SF82">
    <property type="entry name" value="LRR RECEPTOR-LIKE SERINE_THREONINE-PROTEIN KINASE FLS2"/>
    <property type="match status" value="1"/>
</dbReference>